<feature type="compositionally biased region" description="Pro residues" evidence="1">
    <location>
        <begin position="11"/>
        <end position="34"/>
    </location>
</feature>
<feature type="region of interest" description="Disordered" evidence="1">
    <location>
        <begin position="568"/>
        <end position="603"/>
    </location>
</feature>
<keyword evidence="3" id="KW-1185">Reference proteome</keyword>
<feature type="compositionally biased region" description="Low complexity" evidence="1">
    <location>
        <begin position="969"/>
        <end position="980"/>
    </location>
</feature>
<feature type="region of interest" description="Disordered" evidence="1">
    <location>
        <begin position="872"/>
        <end position="930"/>
    </location>
</feature>
<feature type="region of interest" description="Disordered" evidence="1">
    <location>
        <begin position="617"/>
        <end position="651"/>
    </location>
</feature>
<evidence type="ECO:0000259" key="2">
    <source>
        <dbReference type="SMART" id="SM00735"/>
    </source>
</evidence>
<evidence type="ECO:0000256" key="1">
    <source>
        <dbReference type="SAM" id="MobiDB-lite"/>
    </source>
</evidence>
<dbReference type="AlphaFoldDB" id="A0A914VCV5"/>
<sequence>MVAGNEAGVIPLPPPPPPSAGAPIPLPPPPPPPTSASAGRGTSGRQPNTAANADAVAKCNDRVDVDGQSVPSVLANAFNDPSKTKKPFTYFEGGRAPDLSENRPSAVRKSHTITTTIGIPKVLPLFSKAEEEAPTMPVAHLQYNSPLPLYSKQTAEESYHQQVGPGAPNVFGSTKEFDPARSKTLQLLKEQEEEARHQRPTTPHSVQCDEPSKDDPHPHYHGYVNPNMQSPIFKRLQYGANDSEHHTGASHHPVDPAEVAYSTQHYSHDAPQHVPMVAQYDSQIEGERDHPLDPNFHDKIAAAERPNVPAKQEPSWTHAARNKQQKWDRTSNDPADGRRSDYREPEPDWARRASPQPQRRVEITRPYSVPPQQYQPVQQHYEPQYYQQTQHDDRQFYYDRQNEHQYQERLKQQEREQQRYRTPSPGRPVPKGYEMGGTDFTHPQRWGGGGYYSTLPAHYPRRAKTPDYHHGYEFGGTDYGYGSHRHQHYGGSGNYHGYGPESPRRRARSQEPGERPGKEHWLKVAVAPNVDQIHSRGLVGDTLSNMHISRENTPTREQRESFGTYFGPTEGFKAGHRHHDRQRSATLTEPPTFSVSAPKVPGQSYKDIQQAQAYARAQQMRQASQSQSQSYSNFQSSNQDDYRNSAVSNQSVVPRKQVNISSLVSGVAEKPGPQPQVIPQWTHSAERKRVAWDTRQFDPLATRSKEQGDSGPTWAQTAQRKRADWEMKASATEARTQLPAAYKVPSQASPHWAHQAEQKHSNWQSEFDRHASGAPPPQTNSNQNQSSAFQSSSASNANRAAQMSSSASYQSRQQRESSTTRTTTQTPIRSPVLALPAPSSAMNQSYSANTYSSSSTTGAPYVAPQPVVQPSAAYSSSYNKNSTYSSSSTTGAPYVAPQPVVQPSAAYSSSFNKNSTFSSSSTTGAPYVAPQPVVQPSAAYSASYNKNSTFSSSSTTGTRSAPQPVIQPSAAYSASSYDKSSQNRSVSSWQESKPWAVADSAGSANTKAHTTGSYIDPSGHQVSYKKEMVTSSDPGKEYSVLTEEERKVMEEPIQPGVISRHVTTKYYKKSTFTDSKTTTTATNQPLQPFDRRAEAPPKPGQVHPGVTQF</sequence>
<feature type="compositionally biased region" description="Low complexity" evidence="1">
    <location>
        <begin position="1072"/>
        <end position="1082"/>
    </location>
</feature>
<feature type="region of interest" description="Disordered" evidence="1">
    <location>
        <begin position="305"/>
        <end position="361"/>
    </location>
</feature>
<feature type="compositionally biased region" description="Basic and acidic residues" evidence="1">
    <location>
        <begin position="754"/>
        <end position="771"/>
    </location>
</feature>
<feature type="compositionally biased region" description="Polar residues" evidence="1">
    <location>
        <begin position="1002"/>
        <end position="1013"/>
    </location>
</feature>
<feature type="region of interest" description="Disordered" evidence="1">
    <location>
        <begin position="485"/>
        <end position="518"/>
    </location>
</feature>
<proteinExistence type="predicted"/>
<feature type="compositionally biased region" description="Basic and acidic residues" evidence="1">
    <location>
        <begin position="502"/>
        <end position="518"/>
    </location>
</feature>
<feature type="compositionally biased region" description="Low complexity" evidence="1">
    <location>
        <begin position="945"/>
        <end position="960"/>
    </location>
</feature>
<feature type="region of interest" description="Disordered" evidence="1">
    <location>
        <begin position="945"/>
        <end position="1021"/>
    </location>
</feature>
<evidence type="ECO:0000313" key="4">
    <source>
        <dbReference type="WBParaSite" id="PSAMB.scaffold1810size27710.g15013.t1"/>
    </source>
</evidence>
<feature type="compositionally biased region" description="Low complexity" evidence="1">
    <location>
        <begin position="779"/>
        <end position="830"/>
    </location>
</feature>
<dbReference type="SMART" id="SM00735">
    <property type="entry name" value="ZM"/>
    <property type="match status" value="1"/>
</dbReference>
<dbReference type="InterPro" id="IPR006643">
    <property type="entry name" value="Zasp-like_motif"/>
</dbReference>
<reference evidence="4" key="1">
    <citation type="submission" date="2022-11" db="UniProtKB">
        <authorList>
            <consortium name="WormBaseParasite"/>
        </authorList>
    </citation>
    <scope>IDENTIFICATION</scope>
</reference>
<feature type="region of interest" description="Disordered" evidence="1">
    <location>
        <begin position="74"/>
        <end position="112"/>
    </location>
</feature>
<name>A0A914VCV5_9BILA</name>
<feature type="region of interest" description="Disordered" evidence="1">
    <location>
        <begin position="405"/>
        <end position="446"/>
    </location>
</feature>
<feature type="region of interest" description="Disordered" evidence="1">
    <location>
        <begin position="742"/>
        <end position="839"/>
    </location>
</feature>
<feature type="compositionally biased region" description="Low complexity" evidence="1">
    <location>
        <begin position="617"/>
        <end position="639"/>
    </location>
</feature>
<feature type="region of interest" description="Disordered" evidence="1">
    <location>
        <begin position="1"/>
        <end position="57"/>
    </location>
</feature>
<organism evidence="3 4">
    <name type="scientific">Plectus sambesii</name>
    <dbReference type="NCBI Taxonomy" id="2011161"/>
    <lineage>
        <taxon>Eukaryota</taxon>
        <taxon>Metazoa</taxon>
        <taxon>Ecdysozoa</taxon>
        <taxon>Nematoda</taxon>
        <taxon>Chromadorea</taxon>
        <taxon>Plectida</taxon>
        <taxon>Plectina</taxon>
        <taxon>Plectoidea</taxon>
        <taxon>Plectidae</taxon>
        <taxon>Plectus</taxon>
    </lineage>
</organism>
<feature type="compositionally biased region" description="Basic and acidic residues" evidence="1">
    <location>
        <begin position="405"/>
        <end position="419"/>
    </location>
</feature>
<dbReference type="WBParaSite" id="PSAMB.scaffold1810size27710.g15013.t1">
    <property type="protein sequence ID" value="PSAMB.scaffold1810size27710.g15013.t1"/>
    <property type="gene ID" value="PSAMB.scaffold1810size27710.g15013"/>
</dbReference>
<evidence type="ECO:0000313" key="3">
    <source>
        <dbReference type="Proteomes" id="UP000887566"/>
    </source>
</evidence>
<feature type="region of interest" description="Disordered" evidence="1">
    <location>
        <begin position="190"/>
        <end position="227"/>
    </location>
</feature>
<feature type="region of interest" description="Disordered" evidence="1">
    <location>
        <begin position="157"/>
        <end position="176"/>
    </location>
</feature>
<feature type="compositionally biased region" description="Polar residues" evidence="1">
    <location>
        <begin position="982"/>
        <end position="991"/>
    </location>
</feature>
<protein>
    <submittedName>
        <fullName evidence="4">Zasp-like motif domain-containing protein</fullName>
    </submittedName>
</protein>
<accession>A0A914VCV5</accession>
<feature type="region of interest" description="Disordered" evidence="1">
    <location>
        <begin position="689"/>
        <end position="729"/>
    </location>
</feature>
<feature type="domain" description="Zasp-like motif" evidence="2">
    <location>
        <begin position="137"/>
        <end position="162"/>
    </location>
</feature>
<feature type="compositionally biased region" description="Basic and acidic residues" evidence="1">
    <location>
        <begin position="325"/>
        <end position="351"/>
    </location>
</feature>
<dbReference type="Proteomes" id="UP000887566">
    <property type="component" value="Unplaced"/>
</dbReference>
<feature type="compositionally biased region" description="Polar residues" evidence="1">
    <location>
        <begin position="584"/>
        <end position="595"/>
    </location>
</feature>
<feature type="region of interest" description="Disordered" evidence="1">
    <location>
        <begin position="1072"/>
        <end position="1109"/>
    </location>
</feature>